<dbReference type="Proteomes" id="UP000187455">
    <property type="component" value="Unassembled WGS sequence"/>
</dbReference>
<evidence type="ECO:0000313" key="3">
    <source>
        <dbReference type="EMBL" id="OLY80927.1"/>
    </source>
</evidence>
<evidence type="ECO:0000313" key="4">
    <source>
        <dbReference type="Proteomes" id="UP000187455"/>
    </source>
</evidence>
<feature type="coiled-coil region" evidence="1">
    <location>
        <begin position="159"/>
        <end position="271"/>
    </location>
</feature>
<dbReference type="GO" id="GO:0005783">
    <property type="term" value="C:endoplasmic reticulum"/>
    <property type="evidence" value="ECO:0007669"/>
    <property type="project" value="TreeGrafter"/>
</dbReference>
<evidence type="ECO:0000256" key="1">
    <source>
        <dbReference type="SAM" id="Coils"/>
    </source>
</evidence>
<evidence type="ECO:0008006" key="5">
    <source>
        <dbReference type="Google" id="ProtNLM"/>
    </source>
</evidence>
<evidence type="ECO:0000256" key="2">
    <source>
        <dbReference type="SAM" id="MobiDB-lite"/>
    </source>
</evidence>
<accession>A0A1R0GVN1</accession>
<dbReference type="EMBL" id="LSSL01002965">
    <property type="protein sequence ID" value="OLY80927.1"/>
    <property type="molecule type" value="Genomic_DNA"/>
</dbReference>
<dbReference type="PANTHER" id="PTHR31027:SF2">
    <property type="entry name" value="LEBERCILIN DOMAIN-CONTAINING PROTEIN"/>
    <property type="match status" value="1"/>
</dbReference>
<gene>
    <name evidence="3" type="ORF">AYI68_g4971</name>
</gene>
<feature type="region of interest" description="Disordered" evidence="2">
    <location>
        <begin position="319"/>
        <end position="394"/>
    </location>
</feature>
<dbReference type="AlphaFoldDB" id="A0A1R0GVN1"/>
<dbReference type="InterPro" id="IPR039604">
    <property type="entry name" value="Bfr1"/>
</dbReference>
<name>A0A1R0GVN1_9FUNG</name>
<comment type="caution">
    <text evidence="3">The sequence shown here is derived from an EMBL/GenBank/DDBJ whole genome shotgun (WGS) entry which is preliminary data.</text>
</comment>
<dbReference type="GO" id="GO:0003729">
    <property type="term" value="F:mRNA binding"/>
    <property type="evidence" value="ECO:0007669"/>
    <property type="project" value="TreeGrafter"/>
</dbReference>
<reference evidence="3 4" key="1">
    <citation type="journal article" date="2016" name="Mol. Biol. Evol.">
        <title>Genome-Wide Survey of Gut Fungi (Harpellales) Reveals the First Horizontally Transferred Ubiquitin Gene from a Mosquito Host.</title>
        <authorList>
            <person name="Wang Y."/>
            <person name="White M.M."/>
            <person name="Kvist S."/>
            <person name="Moncalvo J.M."/>
        </authorList>
    </citation>
    <scope>NUCLEOTIDE SEQUENCE [LARGE SCALE GENOMIC DNA]</scope>
    <source>
        <strain evidence="3 4">ALG-7-W6</strain>
    </source>
</reference>
<dbReference type="GO" id="GO:1990904">
    <property type="term" value="C:ribonucleoprotein complex"/>
    <property type="evidence" value="ECO:0007669"/>
    <property type="project" value="TreeGrafter"/>
</dbReference>
<keyword evidence="1" id="KW-0175">Coiled coil</keyword>
<feature type="compositionally biased region" description="Basic and acidic residues" evidence="2">
    <location>
        <begin position="353"/>
        <end position="363"/>
    </location>
</feature>
<feature type="compositionally biased region" description="Low complexity" evidence="2">
    <location>
        <begin position="378"/>
        <end position="393"/>
    </location>
</feature>
<dbReference type="PANTHER" id="PTHR31027">
    <property type="entry name" value="NUCLEAR SEGREGATION PROTEIN BFR1"/>
    <property type="match status" value="1"/>
</dbReference>
<dbReference type="STRING" id="133383.A0A1R0GVN1"/>
<dbReference type="OrthoDB" id="2195113at2759"/>
<proteinExistence type="predicted"/>
<organism evidence="3 4">
    <name type="scientific">Smittium mucronatum</name>
    <dbReference type="NCBI Taxonomy" id="133383"/>
    <lineage>
        <taxon>Eukaryota</taxon>
        <taxon>Fungi</taxon>
        <taxon>Fungi incertae sedis</taxon>
        <taxon>Zoopagomycota</taxon>
        <taxon>Kickxellomycotina</taxon>
        <taxon>Harpellomycetes</taxon>
        <taxon>Harpellales</taxon>
        <taxon>Legeriomycetaceae</taxon>
        <taxon>Smittium</taxon>
    </lineage>
</organism>
<feature type="coiled-coil region" evidence="1">
    <location>
        <begin position="61"/>
        <end position="135"/>
    </location>
</feature>
<dbReference type="GO" id="GO:0008298">
    <property type="term" value="P:intracellular mRNA localization"/>
    <property type="evidence" value="ECO:0007669"/>
    <property type="project" value="TreeGrafter"/>
</dbReference>
<protein>
    <recommendedName>
        <fullName evidence="5">Nuclear segregation protein BFR1</fullName>
    </recommendedName>
</protein>
<dbReference type="GO" id="GO:0042175">
    <property type="term" value="C:nuclear outer membrane-endoplasmic reticulum membrane network"/>
    <property type="evidence" value="ECO:0007669"/>
    <property type="project" value="TreeGrafter"/>
</dbReference>
<sequence length="465" mass="53110">MEPEITPKPEKKVRIVKPDPAKHKEAIANIDAQLDTYRKKQDAINAKINSVRGKGSSSEQRMKLIERLKEIREEQAEIKKSKKPIFDRQEECRTAISKLSEEIKALQTKQRFTKISDINNQINDYEAQIEKGSLRLIDEKKLLNEISNLRRGIKAVEAIDTLQKQIDEYKAEMDKISQKLSGTNSSALSTEYNELQEKLDLIKAKHSDERAEIDTLYSERNSFKEQIDKLYDEKRLATAEFRTKTNEFYEYQQEERKRRAENERNQRVKDARDRMLSIAQEQRELASVPAFQDEISNCNNLVFYLQSTFSIKDASVDSSSEVKSSSAQPEAVNTRIREPDTSANVPEGFKLIPKKESRNDEYFSGKSAAQKKKKNTKKTTASNLSSSQGSSKSGVKLPLTMIERFSQLGISPPARIDQITDAINKINELKEAFIKDQDRVTAENSAKAEARVAQLISEFSATEIE</sequence>
<keyword evidence="4" id="KW-1185">Reference proteome</keyword>